<comment type="caution">
    <text evidence="1">The sequence shown here is derived from an EMBL/GenBank/DDBJ whole genome shotgun (WGS) entry which is preliminary data.</text>
</comment>
<evidence type="ECO:0000313" key="2">
    <source>
        <dbReference type="Proteomes" id="UP001139103"/>
    </source>
</evidence>
<keyword evidence="2" id="KW-1185">Reference proteome</keyword>
<accession>A0A9X1MTD1</accession>
<name>A0A9X1MTD1_9BACT</name>
<sequence>MTIALCFNCGETKWGALCPCEKCGCKGTGNIELDIVFSDHHISARSLEDLGKLIKRLHAADTSGQEGVCFWAFIAYISQHPSELLKANPPAEIAADVDRLLTQASLPQIEIEMAERRFSGPPANAIPLPSRLFRIYIESFPFEVIARVEVRVRDGGVIRADLVNNGGEGMLLVDESRKFDAKDILALRRRKSGLLGWLFPERWVLAG</sequence>
<organism evidence="1 2">
    <name type="scientific">Blastopirellula sediminis</name>
    <dbReference type="NCBI Taxonomy" id="2894196"/>
    <lineage>
        <taxon>Bacteria</taxon>
        <taxon>Pseudomonadati</taxon>
        <taxon>Planctomycetota</taxon>
        <taxon>Planctomycetia</taxon>
        <taxon>Pirellulales</taxon>
        <taxon>Pirellulaceae</taxon>
        <taxon>Blastopirellula</taxon>
    </lineage>
</organism>
<dbReference type="EMBL" id="JAJKFT010000010">
    <property type="protein sequence ID" value="MCC9631234.1"/>
    <property type="molecule type" value="Genomic_DNA"/>
</dbReference>
<protein>
    <submittedName>
        <fullName evidence="1">Uncharacterized protein</fullName>
    </submittedName>
</protein>
<dbReference type="RefSeq" id="WP_230223021.1">
    <property type="nucleotide sequence ID" value="NZ_JAJKFT010000010.1"/>
</dbReference>
<dbReference type="Proteomes" id="UP001139103">
    <property type="component" value="Unassembled WGS sequence"/>
</dbReference>
<proteinExistence type="predicted"/>
<gene>
    <name evidence="1" type="ORF">LOC68_22810</name>
</gene>
<reference evidence="1" key="1">
    <citation type="submission" date="2021-11" db="EMBL/GenBank/DDBJ databases">
        <title>Genome sequence.</title>
        <authorList>
            <person name="Sun Q."/>
        </authorList>
    </citation>
    <scope>NUCLEOTIDE SEQUENCE</scope>
    <source>
        <strain evidence="1">JC732</strain>
    </source>
</reference>
<evidence type="ECO:0000313" key="1">
    <source>
        <dbReference type="EMBL" id="MCC9631234.1"/>
    </source>
</evidence>
<dbReference type="AlphaFoldDB" id="A0A9X1MTD1"/>